<dbReference type="AlphaFoldDB" id="A0A6H3NTR8"/>
<evidence type="ECO:0000313" key="3">
    <source>
        <dbReference type="Proteomes" id="UP000297649"/>
    </source>
</evidence>
<dbReference type="EMBL" id="RQHU01000003">
    <property type="protein sequence ID" value="TGN16851.1"/>
    <property type="molecule type" value="Genomic_DNA"/>
</dbReference>
<sequence length="287" mass="34073">MINYEFDYIKILFHSAGSILTILLIIELDVIGNWNKIKEFFFFLIFLNIAEELTTILLNIPLFWPYAWYFEESYAHSISTLLFTWDGFYSQGKIGLWPLIFNINKSLFFSDFITFIVMFNFYPFKFYKRDKDTLNLITIPFLIYLSIIYLTIVLNNNFQNAYTANFDFFPLTKTIERENSIIQIWNLPFIKLVAILVFISSYNIPILKKMFRPNLFYISFIYYCIIEFFIEFLTISTAYLAIFTNEINIDSSIGLEDKWTGFTGVQFLSITIFLIIIIKLLQKKNVA</sequence>
<keyword evidence="1" id="KW-0812">Transmembrane</keyword>
<proteinExistence type="predicted"/>
<evidence type="ECO:0000313" key="2">
    <source>
        <dbReference type="EMBL" id="TGN16851.1"/>
    </source>
</evidence>
<keyword evidence="1" id="KW-1133">Transmembrane helix</keyword>
<accession>A0A6H3NTR8</accession>
<comment type="caution">
    <text evidence="2">The sequence shown here is derived from an EMBL/GenBank/DDBJ whole genome shotgun (WGS) entry which is preliminary data.</text>
</comment>
<name>A0A6H3NTR8_9LEPT</name>
<keyword evidence="1" id="KW-0472">Membrane</keyword>
<feature type="transmembrane region" description="Helical" evidence="1">
    <location>
        <begin position="12"/>
        <end position="28"/>
    </location>
</feature>
<organism evidence="2 3">
    <name type="scientific">Leptospira bandrabouensis</name>
    <dbReference type="NCBI Taxonomy" id="2484903"/>
    <lineage>
        <taxon>Bacteria</taxon>
        <taxon>Pseudomonadati</taxon>
        <taxon>Spirochaetota</taxon>
        <taxon>Spirochaetia</taxon>
        <taxon>Leptospirales</taxon>
        <taxon>Leptospiraceae</taxon>
        <taxon>Leptospira</taxon>
    </lineage>
</organism>
<dbReference type="Proteomes" id="UP000297649">
    <property type="component" value="Unassembled WGS sequence"/>
</dbReference>
<protein>
    <submittedName>
        <fullName evidence="2">Uncharacterized protein</fullName>
    </submittedName>
</protein>
<gene>
    <name evidence="2" type="ORF">EHR08_00045</name>
</gene>
<evidence type="ECO:0000256" key="1">
    <source>
        <dbReference type="SAM" id="Phobius"/>
    </source>
</evidence>
<feature type="transmembrane region" description="Helical" evidence="1">
    <location>
        <begin position="184"/>
        <end position="204"/>
    </location>
</feature>
<feature type="transmembrane region" description="Helical" evidence="1">
    <location>
        <begin position="134"/>
        <end position="154"/>
    </location>
</feature>
<feature type="transmembrane region" description="Helical" evidence="1">
    <location>
        <begin position="216"/>
        <end position="242"/>
    </location>
</feature>
<keyword evidence="3" id="KW-1185">Reference proteome</keyword>
<feature type="transmembrane region" description="Helical" evidence="1">
    <location>
        <begin position="40"/>
        <end position="64"/>
    </location>
</feature>
<feature type="transmembrane region" description="Helical" evidence="1">
    <location>
        <begin position="106"/>
        <end position="122"/>
    </location>
</feature>
<reference evidence="2" key="1">
    <citation type="journal article" date="2019" name="PLoS Negl. Trop. Dis.">
        <title>Revisiting the worldwide diversity of Leptospira species in the environment.</title>
        <authorList>
            <person name="Vincent A.T."/>
            <person name="Schiettekatte O."/>
            <person name="Bourhy P."/>
            <person name="Veyrier F.J."/>
            <person name="Picardeau M."/>
        </authorList>
    </citation>
    <scope>NUCLEOTIDE SEQUENCE [LARGE SCALE GENOMIC DNA]</scope>
    <source>
        <strain evidence="2">201601109</strain>
    </source>
</reference>
<dbReference type="RefSeq" id="WP_135781372.1">
    <property type="nucleotide sequence ID" value="NZ_RQHU01000003.1"/>
</dbReference>
<feature type="transmembrane region" description="Helical" evidence="1">
    <location>
        <begin position="262"/>
        <end position="281"/>
    </location>
</feature>